<protein>
    <recommendedName>
        <fullName evidence="2">BTB domain-containing protein</fullName>
    </recommendedName>
</protein>
<name>A0A2G5T4H0_9PELO</name>
<keyword evidence="4" id="KW-1185">Reference proteome</keyword>
<dbReference type="Pfam" id="PF00651">
    <property type="entry name" value="BTB"/>
    <property type="match status" value="1"/>
</dbReference>
<evidence type="ECO:0000256" key="1">
    <source>
        <dbReference type="SAM" id="MobiDB-lite"/>
    </source>
</evidence>
<dbReference type="PANTHER" id="PTHR22744">
    <property type="entry name" value="HELIX LOOP HELIX PROTEIN 21-RELATED"/>
    <property type="match status" value="1"/>
</dbReference>
<dbReference type="EMBL" id="PDUG01000005">
    <property type="protein sequence ID" value="PIC22325.1"/>
    <property type="molecule type" value="Genomic_DNA"/>
</dbReference>
<dbReference type="Gene3D" id="3.30.710.10">
    <property type="entry name" value="Potassium Channel Kv1.1, Chain A"/>
    <property type="match status" value="1"/>
</dbReference>
<reference evidence="4" key="1">
    <citation type="submission" date="2017-10" db="EMBL/GenBank/DDBJ databases">
        <title>Rapid genome shrinkage in a self-fertile nematode reveals novel sperm competition proteins.</title>
        <authorList>
            <person name="Yin D."/>
            <person name="Schwarz E.M."/>
            <person name="Thomas C.G."/>
            <person name="Felde R.L."/>
            <person name="Korf I.F."/>
            <person name="Cutter A.D."/>
            <person name="Schartner C.M."/>
            <person name="Ralston E.J."/>
            <person name="Meyer B.J."/>
            <person name="Haag E.S."/>
        </authorList>
    </citation>
    <scope>NUCLEOTIDE SEQUENCE [LARGE SCALE GENOMIC DNA]</scope>
    <source>
        <strain evidence="4">JU1422</strain>
    </source>
</reference>
<evidence type="ECO:0000313" key="3">
    <source>
        <dbReference type="EMBL" id="PIC22325.1"/>
    </source>
</evidence>
<accession>A0A2G5T4H0</accession>
<evidence type="ECO:0000313" key="4">
    <source>
        <dbReference type="Proteomes" id="UP000230233"/>
    </source>
</evidence>
<dbReference type="PANTHER" id="PTHR22744:SF12">
    <property type="entry name" value="BTB DOMAIN-CONTAINING PROTEIN"/>
    <property type="match status" value="1"/>
</dbReference>
<feature type="domain" description="BTB" evidence="2">
    <location>
        <begin position="429"/>
        <end position="489"/>
    </location>
</feature>
<feature type="compositionally biased region" description="Basic and acidic residues" evidence="1">
    <location>
        <begin position="571"/>
        <end position="580"/>
    </location>
</feature>
<dbReference type="InterPro" id="IPR000210">
    <property type="entry name" value="BTB/POZ_dom"/>
</dbReference>
<proteinExistence type="predicted"/>
<sequence length="586" mass="68614">MKATVVTNLFTKTGHLKSPVTVEHGGYTWTISLEYSEVRNIPAIDLMLQCDGIQNGKYVAMRIEFLNFTKSTHQTFYFVFEPHRNRFCYRRICTGVRHVNYQKGKTVASFPINRFMCPPSEDTVYEAPSPQSWIFHNLVNWNVLNDGRVETTPCKILYDKFQYGIVLDKAFDTDTLDEKTPSYWPHSYDEMIEFVEPFWPDMGSTAIEYLWGESTEYNKQTCFDMLGACYHKWRFDDKKLLELNEFAYNLKFFQFMDGIGIGGEFEKICSASTSADIIKTPRALKKSCESLCTSYHAEWNVRRIPESGDLPSIFKIFMDHNMQWNMSFFYSTFRNQTFLSIGGVLVGEIKRSCVCSMEVSLDSKQGKITRMFRRFLNKTQNTICFPMFCKKEKLNSEGKNIFHVNFEFQEVDGWNDENNLDDVKMPEPNDVVLKLQGKRIAVNEVFLAHHVQFFSGLLFNENFHQHDKSEVEIHSIGFKEMLALLDALYHRTKLFDVSEYYHILQKSDEWICEKVRYLMEKAINNTNCQSVNKQKLREKFKMNLVEKLPEENKIEKRGIANEASDEPSPGAKKERVEEKKRMKKNL</sequence>
<comment type="caution">
    <text evidence="3">The sequence shown here is derived from an EMBL/GenBank/DDBJ whole genome shotgun (WGS) entry which is preliminary data.</text>
</comment>
<feature type="region of interest" description="Disordered" evidence="1">
    <location>
        <begin position="555"/>
        <end position="586"/>
    </location>
</feature>
<gene>
    <name evidence="3" type="primary">Cni-R10D12.8</name>
    <name evidence="3" type="synonym">Cnig_chr_V.g16423</name>
    <name evidence="3" type="ORF">B9Z55_016423</name>
</gene>
<dbReference type="InterPro" id="IPR011333">
    <property type="entry name" value="SKP1/BTB/POZ_sf"/>
</dbReference>
<dbReference type="SMART" id="SM00225">
    <property type="entry name" value="BTB"/>
    <property type="match status" value="1"/>
</dbReference>
<evidence type="ECO:0000259" key="2">
    <source>
        <dbReference type="PROSITE" id="PS50097"/>
    </source>
</evidence>
<dbReference type="SUPFAM" id="SSF54695">
    <property type="entry name" value="POZ domain"/>
    <property type="match status" value="1"/>
</dbReference>
<organism evidence="3 4">
    <name type="scientific">Caenorhabditis nigoni</name>
    <dbReference type="NCBI Taxonomy" id="1611254"/>
    <lineage>
        <taxon>Eukaryota</taxon>
        <taxon>Metazoa</taxon>
        <taxon>Ecdysozoa</taxon>
        <taxon>Nematoda</taxon>
        <taxon>Chromadorea</taxon>
        <taxon>Rhabditida</taxon>
        <taxon>Rhabditina</taxon>
        <taxon>Rhabditomorpha</taxon>
        <taxon>Rhabditoidea</taxon>
        <taxon>Rhabditidae</taxon>
        <taxon>Peloderinae</taxon>
        <taxon>Caenorhabditis</taxon>
    </lineage>
</organism>
<dbReference type="PROSITE" id="PS50097">
    <property type="entry name" value="BTB"/>
    <property type="match status" value="1"/>
</dbReference>
<dbReference type="OrthoDB" id="5786029at2759"/>
<dbReference type="AlphaFoldDB" id="A0A2G5T4H0"/>
<dbReference type="Proteomes" id="UP000230233">
    <property type="component" value="Chromosome V"/>
</dbReference>